<evidence type="ECO:0000256" key="13">
    <source>
        <dbReference type="SAM" id="SignalP"/>
    </source>
</evidence>
<dbReference type="KEGG" id="hhz:NCTC10839_01340"/>
<comment type="subcellular location">
    <subcellularLocation>
        <location evidence="1 10">Cell outer membrane</location>
        <topology evidence="1 10">Multi-pass membrane protein</topology>
    </subcellularLocation>
</comment>
<dbReference type="EMBL" id="LS483458">
    <property type="protein sequence ID" value="SQH97425.1"/>
    <property type="molecule type" value="Genomic_DNA"/>
</dbReference>
<dbReference type="InterPro" id="IPR012910">
    <property type="entry name" value="Plug_dom"/>
</dbReference>
<name>A0A2X4U3X5_HAEHA</name>
<evidence type="ECO:0000259" key="14">
    <source>
        <dbReference type="Pfam" id="PF00593"/>
    </source>
</evidence>
<dbReference type="AlphaFoldDB" id="A0A2X4U3X5"/>
<dbReference type="SUPFAM" id="SSF56935">
    <property type="entry name" value="Porins"/>
    <property type="match status" value="1"/>
</dbReference>
<keyword evidence="13" id="KW-0732">Signal</keyword>
<gene>
    <name evidence="16" type="primary">fhuA</name>
    <name evidence="16" type="ORF">NCTC10839_01340</name>
</gene>
<dbReference type="GO" id="GO:0015891">
    <property type="term" value="P:siderophore transport"/>
    <property type="evidence" value="ECO:0007669"/>
    <property type="project" value="InterPro"/>
</dbReference>
<dbReference type="CDD" id="cd01347">
    <property type="entry name" value="ligand_gated_channel"/>
    <property type="match status" value="1"/>
</dbReference>
<evidence type="ECO:0000256" key="1">
    <source>
        <dbReference type="ARBA" id="ARBA00004571"/>
    </source>
</evidence>
<evidence type="ECO:0000256" key="6">
    <source>
        <dbReference type="ARBA" id="ARBA00023077"/>
    </source>
</evidence>
<dbReference type="NCBIfam" id="TIGR01783">
    <property type="entry name" value="TonB-siderophor"/>
    <property type="match status" value="1"/>
</dbReference>
<organism evidence="16 17">
    <name type="scientific">Haemophilus haemolyticus</name>
    <dbReference type="NCBI Taxonomy" id="726"/>
    <lineage>
        <taxon>Bacteria</taxon>
        <taxon>Pseudomonadati</taxon>
        <taxon>Pseudomonadota</taxon>
        <taxon>Gammaproteobacteria</taxon>
        <taxon>Pasteurellales</taxon>
        <taxon>Pasteurellaceae</taxon>
        <taxon>Haemophilus</taxon>
    </lineage>
</organism>
<accession>A0A2X4U3X5</accession>
<evidence type="ECO:0000256" key="11">
    <source>
        <dbReference type="RuleBase" id="RU003357"/>
    </source>
</evidence>
<dbReference type="InterPro" id="IPR010105">
    <property type="entry name" value="TonB_sidphr_rcpt"/>
</dbReference>
<dbReference type="Proteomes" id="UP000248808">
    <property type="component" value="Chromosome 1"/>
</dbReference>
<evidence type="ECO:0000313" key="17">
    <source>
        <dbReference type="Proteomes" id="UP000248808"/>
    </source>
</evidence>
<keyword evidence="9 10" id="KW-0998">Cell outer membrane</keyword>
<evidence type="ECO:0000256" key="10">
    <source>
        <dbReference type="PROSITE-ProRule" id="PRU01360"/>
    </source>
</evidence>
<dbReference type="GO" id="GO:0038023">
    <property type="term" value="F:signaling receptor activity"/>
    <property type="evidence" value="ECO:0007669"/>
    <property type="project" value="InterPro"/>
</dbReference>
<feature type="region of interest" description="Disordered" evidence="12">
    <location>
        <begin position="406"/>
        <end position="427"/>
    </location>
</feature>
<feature type="domain" description="TonB-dependent receptor-like beta-barrel" evidence="14">
    <location>
        <begin position="235"/>
        <end position="702"/>
    </location>
</feature>
<dbReference type="Pfam" id="PF07715">
    <property type="entry name" value="Plug"/>
    <property type="match status" value="1"/>
</dbReference>
<keyword evidence="7 10" id="KW-0472">Membrane</keyword>
<evidence type="ECO:0000256" key="12">
    <source>
        <dbReference type="SAM" id="MobiDB-lite"/>
    </source>
</evidence>
<comment type="similarity">
    <text evidence="2 10 11">Belongs to the TonB-dependent receptor family.</text>
</comment>
<proteinExistence type="inferred from homology"/>
<dbReference type="InterPro" id="IPR000531">
    <property type="entry name" value="Beta-barrel_TonB"/>
</dbReference>
<keyword evidence="4 10" id="KW-1134">Transmembrane beta strand</keyword>
<dbReference type="InterPro" id="IPR036942">
    <property type="entry name" value="Beta-barrel_TonB_sf"/>
</dbReference>
<dbReference type="InterPro" id="IPR037066">
    <property type="entry name" value="Plug_dom_sf"/>
</dbReference>
<dbReference type="PANTHER" id="PTHR32552:SF85">
    <property type="entry name" value="BLL7968 PROTEIN"/>
    <property type="match status" value="1"/>
</dbReference>
<protein>
    <submittedName>
        <fullName evidence="16">Ferric hydroxamate uptake</fullName>
    </submittedName>
</protein>
<reference evidence="16 17" key="1">
    <citation type="submission" date="2018-06" db="EMBL/GenBank/DDBJ databases">
        <authorList>
            <consortium name="Pathogen Informatics"/>
            <person name="Doyle S."/>
        </authorList>
    </citation>
    <scope>NUCLEOTIDE SEQUENCE [LARGE SCALE GENOMIC DNA]</scope>
    <source>
        <strain evidence="16 17">NCTC10839</strain>
    </source>
</reference>
<evidence type="ECO:0000256" key="7">
    <source>
        <dbReference type="ARBA" id="ARBA00023136"/>
    </source>
</evidence>
<dbReference type="PANTHER" id="PTHR32552">
    <property type="entry name" value="FERRICHROME IRON RECEPTOR-RELATED"/>
    <property type="match status" value="1"/>
</dbReference>
<dbReference type="Pfam" id="PF00593">
    <property type="entry name" value="TonB_dep_Rec_b-barrel"/>
    <property type="match status" value="1"/>
</dbReference>
<evidence type="ECO:0000256" key="5">
    <source>
        <dbReference type="ARBA" id="ARBA00022692"/>
    </source>
</evidence>
<dbReference type="PROSITE" id="PS52016">
    <property type="entry name" value="TONB_DEPENDENT_REC_3"/>
    <property type="match status" value="1"/>
</dbReference>
<feature type="signal peptide" evidence="13">
    <location>
        <begin position="1"/>
        <end position="22"/>
    </location>
</feature>
<evidence type="ECO:0000256" key="4">
    <source>
        <dbReference type="ARBA" id="ARBA00022452"/>
    </source>
</evidence>
<evidence type="ECO:0000313" key="16">
    <source>
        <dbReference type="EMBL" id="SQH97425.1"/>
    </source>
</evidence>
<evidence type="ECO:0000256" key="2">
    <source>
        <dbReference type="ARBA" id="ARBA00009810"/>
    </source>
</evidence>
<dbReference type="GeneID" id="56957927"/>
<evidence type="ECO:0000259" key="15">
    <source>
        <dbReference type="Pfam" id="PF07715"/>
    </source>
</evidence>
<evidence type="ECO:0000256" key="3">
    <source>
        <dbReference type="ARBA" id="ARBA00022448"/>
    </source>
</evidence>
<dbReference type="Gene3D" id="2.170.130.10">
    <property type="entry name" value="TonB-dependent receptor, plug domain"/>
    <property type="match status" value="1"/>
</dbReference>
<evidence type="ECO:0000256" key="9">
    <source>
        <dbReference type="ARBA" id="ARBA00023237"/>
    </source>
</evidence>
<keyword evidence="8" id="KW-0675">Receptor</keyword>
<feature type="domain" description="TonB-dependent receptor plug" evidence="15">
    <location>
        <begin position="66"/>
        <end position="163"/>
    </location>
</feature>
<keyword evidence="6 11" id="KW-0798">TonB box</keyword>
<keyword evidence="5 10" id="KW-0812">Transmembrane</keyword>
<dbReference type="GO" id="GO:0009279">
    <property type="term" value="C:cell outer membrane"/>
    <property type="evidence" value="ECO:0007669"/>
    <property type="project" value="UniProtKB-SubCell"/>
</dbReference>
<sequence>MKFKLSLVYTALFAGVSVSFVANVNAEEHLTNEHTLEGIEVITKLVNEKGYKAERTEITGVNSSIIDTPYSIDIVTQEQLQDKQPSTLEDAVKGISGLSQGNNLAGTLDTVKRRGYGGNRDGSIMRNGLASPLARNFNANVERVEVLKGPASVLYGIQNPGGVINVVTKKPSYEGHKTMLDTSYGSNYSRNFGIDVTGPIAGTGFAYRIVADHKKKHSWRNFGENKETIIAPSLSWKNDSTKLTLSYEYQDYKGDFDRGIFIDTNKKIGLNNNPNYGKPLDIPLERRLDDPINVTTGYSHTIQFNAEHKLNPNWTLKADYGYAKNHYSDWQARITKYDAKTRKVTRRIDSTNPSDAVNNSLNLSAIGIIEQSSSVTHQLRTAVELQKYQLTIGDLRRSGTHTMSIDSPEYNSTQVINGQASSKDDTRTSDMLEQYKTLGLVVQDAIYLGDKWIVSGGVRAQWHQIKSGQGRENQKFRNNDSGFALLPQLGLVHLITPDWSIYGNVGTSAKPNPSRSWDYKGEKIKLETSRQFEIGTKYNNEWLSANLALFHIIKDNTAKRYKDPATNENVIKVAGKDRSQGIEIDINGKLTDKLTISANYTYTKTKVLRDDAEPQNIGTDFDSTPRHLAGLTLIYDWGHFLGGHWRTGAGAEYQGSWGFNYINNGQATWFKIPSATLYNAFISYDIKLGKQDLNLRLAGKNLTNKRYFISHTTATMEHLSIGSPREVVLSAKFSF</sequence>
<dbReference type="InterPro" id="IPR039426">
    <property type="entry name" value="TonB-dep_rcpt-like"/>
</dbReference>
<feature type="compositionally biased region" description="Polar residues" evidence="12">
    <location>
        <begin position="406"/>
        <end position="421"/>
    </location>
</feature>
<keyword evidence="3 10" id="KW-0813">Transport</keyword>
<feature type="chain" id="PRO_5015943768" evidence="13">
    <location>
        <begin position="23"/>
        <end position="735"/>
    </location>
</feature>
<dbReference type="Gene3D" id="2.40.170.20">
    <property type="entry name" value="TonB-dependent receptor, beta-barrel domain"/>
    <property type="match status" value="1"/>
</dbReference>
<evidence type="ECO:0000256" key="8">
    <source>
        <dbReference type="ARBA" id="ARBA00023170"/>
    </source>
</evidence>
<dbReference type="GO" id="GO:0015344">
    <property type="term" value="F:siderophore uptake transmembrane transporter activity"/>
    <property type="evidence" value="ECO:0007669"/>
    <property type="project" value="TreeGrafter"/>
</dbReference>
<dbReference type="RefSeq" id="WP_111696733.1">
    <property type="nucleotide sequence ID" value="NZ_LS483458.1"/>
</dbReference>